<dbReference type="InterPro" id="IPR013342">
    <property type="entry name" value="Mandelate_racemase_C"/>
</dbReference>
<dbReference type="STRING" id="630515.SAMN04489812_5363"/>
<dbReference type="SUPFAM" id="SSF54826">
    <property type="entry name" value="Enolase N-terminal domain-like"/>
    <property type="match status" value="1"/>
</dbReference>
<organism evidence="5 6">
    <name type="scientific">Microlunatus soli</name>
    <dbReference type="NCBI Taxonomy" id="630515"/>
    <lineage>
        <taxon>Bacteria</taxon>
        <taxon>Bacillati</taxon>
        <taxon>Actinomycetota</taxon>
        <taxon>Actinomycetes</taxon>
        <taxon>Propionibacteriales</taxon>
        <taxon>Propionibacteriaceae</taxon>
        <taxon>Microlunatus</taxon>
    </lineage>
</organism>
<evidence type="ECO:0000313" key="6">
    <source>
        <dbReference type="Proteomes" id="UP000199103"/>
    </source>
</evidence>
<dbReference type="InterPro" id="IPR046945">
    <property type="entry name" value="RHMD-like"/>
</dbReference>
<dbReference type="GO" id="GO:0000287">
    <property type="term" value="F:magnesium ion binding"/>
    <property type="evidence" value="ECO:0007669"/>
    <property type="project" value="TreeGrafter"/>
</dbReference>
<dbReference type="RefSeq" id="WP_091529357.1">
    <property type="nucleotide sequence ID" value="NZ_LT629772.1"/>
</dbReference>
<dbReference type="OrthoDB" id="9774531at2"/>
<keyword evidence="2" id="KW-0479">Metal-binding</keyword>
<dbReference type="SFLD" id="SFLDS00001">
    <property type="entry name" value="Enolase"/>
    <property type="match status" value="1"/>
</dbReference>
<dbReference type="PANTHER" id="PTHR13794:SF58">
    <property type="entry name" value="MITOCHONDRIAL ENOLASE SUPERFAMILY MEMBER 1"/>
    <property type="match status" value="1"/>
</dbReference>
<accession>A0A1H1ZQB2</accession>
<proteinExistence type="predicted"/>
<dbReference type="InterPro" id="IPR029065">
    <property type="entry name" value="Enolase_C-like"/>
</dbReference>
<gene>
    <name evidence="5" type="ORF">SAMN04489812_5363</name>
</gene>
<dbReference type="Pfam" id="PF13378">
    <property type="entry name" value="MR_MLE_C"/>
    <property type="match status" value="1"/>
</dbReference>
<dbReference type="EMBL" id="LT629772">
    <property type="protein sequence ID" value="SDT35612.1"/>
    <property type="molecule type" value="Genomic_DNA"/>
</dbReference>
<name>A0A1H1ZQB2_9ACTN</name>
<keyword evidence="6" id="KW-1185">Reference proteome</keyword>
<evidence type="ECO:0000259" key="4">
    <source>
        <dbReference type="SMART" id="SM00922"/>
    </source>
</evidence>
<feature type="domain" description="Mandelate racemase/muconate lactonizing enzyme C-terminal" evidence="4">
    <location>
        <begin position="138"/>
        <end position="241"/>
    </location>
</feature>
<dbReference type="SUPFAM" id="SSF51604">
    <property type="entry name" value="Enolase C-terminal domain-like"/>
    <property type="match status" value="1"/>
</dbReference>
<dbReference type="InterPro" id="IPR036849">
    <property type="entry name" value="Enolase-like_C_sf"/>
</dbReference>
<dbReference type="GO" id="GO:0016052">
    <property type="term" value="P:carbohydrate catabolic process"/>
    <property type="evidence" value="ECO:0007669"/>
    <property type="project" value="TreeGrafter"/>
</dbReference>
<dbReference type="Proteomes" id="UP000199103">
    <property type="component" value="Chromosome I"/>
</dbReference>
<dbReference type="Gene3D" id="3.20.20.120">
    <property type="entry name" value="Enolase-like C-terminal domain"/>
    <property type="match status" value="1"/>
</dbReference>
<reference evidence="5 6" key="1">
    <citation type="submission" date="2016-10" db="EMBL/GenBank/DDBJ databases">
        <authorList>
            <person name="de Groot N.N."/>
        </authorList>
    </citation>
    <scope>NUCLEOTIDE SEQUENCE [LARGE SCALE GENOMIC DNA]</scope>
    <source>
        <strain evidence="5 6">DSM 21800</strain>
    </source>
</reference>
<dbReference type="GO" id="GO:0016836">
    <property type="term" value="F:hydro-lyase activity"/>
    <property type="evidence" value="ECO:0007669"/>
    <property type="project" value="TreeGrafter"/>
</dbReference>
<evidence type="ECO:0000256" key="2">
    <source>
        <dbReference type="ARBA" id="ARBA00022723"/>
    </source>
</evidence>
<dbReference type="SMART" id="SM00922">
    <property type="entry name" value="MR_MLE"/>
    <property type="match status" value="1"/>
</dbReference>
<evidence type="ECO:0000256" key="1">
    <source>
        <dbReference type="ARBA" id="ARBA00001946"/>
    </source>
</evidence>
<dbReference type="AlphaFoldDB" id="A0A1H1ZQB2"/>
<dbReference type="InterPro" id="IPR029017">
    <property type="entry name" value="Enolase-like_N"/>
</dbReference>
<dbReference type="Gene3D" id="3.30.390.10">
    <property type="entry name" value="Enolase-like, N-terminal domain"/>
    <property type="match status" value="1"/>
</dbReference>
<evidence type="ECO:0000256" key="3">
    <source>
        <dbReference type="ARBA" id="ARBA00022842"/>
    </source>
</evidence>
<sequence length="360" mass="39200">MNRQDPIVTSVEFDELPVRYPRTVGRNARLGSHGSGGAARIVLLGTDTGCRGWGMIEAEPAAPDTMIGKTLTELIDSETGVRDDDHLWADAALHDLLGVVEDRPVWDILGAAGDRTIGVYDGAIYFDDLDPDDAPRGPQVVLDNCTADAGLGFGDFKLKIGRGNRWLDRKAGDDRDIEITRAVREAWPDARILVDANDGYDLDGFCRYLDAVAEIDLYWVEEPFDDNADDLAALRRHLDRVSPDTLIAEGETHPDVESLLAVAADGHIDVLLMDVMSYGITRWRRIMPRLLEIGVAASPHAWGRPLKTLYAAQLAAGLGNVPVVEGVPGRTDRVDDSGYRFVDGALVVPERPGFGLPLPG</sequence>
<protein>
    <submittedName>
        <fullName evidence="5">Enolase C-terminal domain-like</fullName>
    </submittedName>
</protein>
<comment type="cofactor">
    <cofactor evidence="1">
        <name>Mg(2+)</name>
        <dbReference type="ChEBI" id="CHEBI:18420"/>
    </cofactor>
</comment>
<evidence type="ECO:0000313" key="5">
    <source>
        <dbReference type="EMBL" id="SDT35612.1"/>
    </source>
</evidence>
<keyword evidence="3" id="KW-0460">Magnesium</keyword>
<dbReference type="PANTHER" id="PTHR13794">
    <property type="entry name" value="ENOLASE SUPERFAMILY, MANDELATE RACEMASE"/>
    <property type="match status" value="1"/>
</dbReference>